<evidence type="ECO:0000313" key="2">
    <source>
        <dbReference type="EMBL" id="SCF36208.1"/>
    </source>
</evidence>
<dbReference type="InterPro" id="IPR001584">
    <property type="entry name" value="Integrase_cat-core"/>
</dbReference>
<protein>
    <submittedName>
        <fullName evidence="2">Integrase core domain-containing protein</fullName>
    </submittedName>
</protein>
<dbReference type="PROSITE" id="PS50994">
    <property type="entry name" value="INTEGRASE"/>
    <property type="match status" value="1"/>
</dbReference>
<dbReference type="InterPro" id="IPR036397">
    <property type="entry name" value="RNaseH_sf"/>
</dbReference>
<dbReference type="Pfam" id="PF13683">
    <property type="entry name" value="rve_3"/>
    <property type="match status" value="1"/>
</dbReference>
<dbReference type="Gene3D" id="3.30.420.10">
    <property type="entry name" value="Ribonuclease H-like superfamily/Ribonuclease H"/>
    <property type="match status" value="1"/>
</dbReference>
<sequence>MLPRLAYLGVTNVFAMLRLLPMSDQDKDVEILALRHQIMVLERQLGKEKVRFDPSDRAFLAALLHRLPMDALRRVRLLVRPDTVLRWHRNLVAHRHAAASRPKRPGRPRTVRSVRALVLRLAGENPSWGYRRLHGELLVLGVHVAASTVWEILKEAGIDPTPERASSTWADFLRSQANALLACDFFETVTLSGARLYVFAVIEHANRRIRILCATAHPTASWVVQAAKNLVMDLEDAGCRTRFLIRDRDAKFPEMFDAVLADAGIAVVLSGVRVPRMDSIMERWVQTCRRELLDRTLIWNLRHLLHALREFEQFYNSHRPHQGIANARPLYPLPAPIADPDKMARLDIRRRDRLGGTLHEYEHAT</sequence>
<dbReference type="InterPro" id="IPR012337">
    <property type="entry name" value="RNaseH-like_sf"/>
</dbReference>
<dbReference type="InterPro" id="IPR009057">
    <property type="entry name" value="Homeodomain-like_sf"/>
</dbReference>
<accession>A0A1C4ZTA6</accession>
<proteinExistence type="predicted"/>
<gene>
    <name evidence="2" type="ORF">GA0074696_4858</name>
</gene>
<name>A0A1C4ZTA6_9ACTN</name>
<reference evidence="2 3" key="1">
    <citation type="submission" date="2016-06" db="EMBL/GenBank/DDBJ databases">
        <authorList>
            <person name="Kjaerup R.B."/>
            <person name="Dalgaard T.S."/>
            <person name="Juul-Madsen H.R."/>
        </authorList>
    </citation>
    <scope>NUCLEOTIDE SEQUENCE [LARGE SCALE GENOMIC DNA]</scope>
    <source>
        <strain evidence="2 3">DSM 43821</strain>
    </source>
</reference>
<dbReference type="GO" id="GO:0003676">
    <property type="term" value="F:nucleic acid binding"/>
    <property type="evidence" value="ECO:0007669"/>
    <property type="project" value="InterPro"/>
</dbReference>
<evidence type="ECO:0000313" key="3">
    <source>
        <dbReference type="Proteomes" id="UP000198228"/>
    </source>
</evidence>
<dbReference type="Proteomes" id="UP000198228">
    <property type="component" value="Chromosome I"/>
</dbReference>
<dbReference type="AlphaFoldDB" id="A0A1C4ZTA6"/>
<organism evidence="2 3">
    <name type="scientific">Micromonospora purpureochromogenes</name>
    <dbReference type="NCBI Taxonomy" id="47872"/>
    <lineage>
        <taxon>Bacteria</taxon>
        <taxon>Bacillati</taxon>
        <taxon>Actinomycetota</taxon>
        <taxon>Actinomycetes</taxon>
        <taxon>Micromonosporales</taxon>
        <taxon>Micromonosporaceae</taxon>
        <taxon>Micromonospora</taxon>
    </lineage>
</organism>
<dbReference type="EMBL" id="LT607410">
    <property type="protein sequence ID" value="SCF36208.1"/>
    <property type="molecule type" value="Genomic_DNA"/>
</dbReference>
<dbReference type="SUPFAM" id="SSF46689">
    <property type="entry name" value="Homeodomain-like"/>
    <property type="match status" value="1"/>
</dbReference>
<dbReference type="SUPFAM" id="SSF53098">
    <property type="entry name" value="Ribonuclease H-like"/>
    <property type="match status" value="1"/>
</dbReference>
<feature type="domain" description="Integrase catalytic" evidence="1">
    <location>
        <begin position="158"/>
        <end position="337"/>
    </location>
</feature>
<dbReference type="Pfam" id="PF13565">
    <property type="entry name" value="HTH_32"/>
    <property type="match status" value="1"/>
</dbReference>
<dbReference type="GO" id="GO:0015074">
    <property type="term" value="P:DNA integration"/>
    <property type="evidence" value="ECO:0007669"/>
    <property type="project" value="InterPro"/>
</dbReference>
<evidence type="ECO:0000259" key="1">
    <source>
        <dbReference type="PROSITE" id="PS50994"/>
    </source>
</evidence>